<reference evidence="3" key="1">
    <citation type="submission" date="2021-02" db="EMBL/GenBank/DDBJ databases">
        <authorList>
            <person name="Dougan E. K."/>
            <person name="Rhodes N."/>
            <person name="Thang M."/>
            <person name="Chan C."/>
        </authorList>
    </citation>
    <scope>NUCLEOTIDE SEQUENCE</scope>
</reference>
<organism evidence="3 4">
    <name type="scientific">Polarella glacialis</name>
    <name type="common">Dinoflagellate</name>
    <dbReference type="NCBI Taxonomy" id="89957"/>
    <lineage>
        <taxon>Eukaryota</taxon>
        <taxon>Sar</taxon>
        <taxon>Alveolata</taxon>
        <taxon>Dinophyceae</taxon>
        <taxon>Suessiales</taxon>
        <taxon>Suessiaceae</taxon>
        <taxon>Polarella</taxon>
    </lineage>
</organism>
<feature type="domain" description="EF-hand" evidence="2">
    <location>
        <begin position="105"/>
        <end position="140"/>
    </location>
</feature>
<dbReference type="SMART" id="SM00054">
    <property type="entry name" value="EFh"/>
    <property type="match status" value="3"/>
</dbReference>
<gene>
    <name evidence="3" type="ORF">PGLA2088_LOCUS24800</name>
</gene>
<dbReference type="GO" id="GO:0005509">
    <property type="term" value="F:calcium ion binding"/>
    <property type="evidence" value="ECO:0007669"/>
    <property type="project" value="InterPro"/>
</dbReference>
<dbReference type="InterPro" id="IPR002048">
    <property type="entry name" value="EF_hand_dom"/>
</dbReference>
<keyword evidence="1" id="KW-0106">Calcium</keyword>
<dbReference type="Proteomes" id="UP000626109">
    <property type="component" value="Unassembled WGS sequence"/>
</dbReference>
<feature type="non-terminal residue" evidence="3">
    <location>
        <position position="1"/>
    </location>
</feature>
<accession>A0A813JP31</accession>
<evidence type="ECO:0000259" key="2">
    <source>
        <dbReference type="PROSITE" id="PS50222"/>
    </source>
</evidence>
<evidence type="ECO:0000313" key="3">
    <source>
        <dbReference type="EMBL" id="CAE8686068.1"/>
    </source>
</evidence>
<comment type="caution">
    <text evidence="3">The sequence shown here is derived from an EMBL/GenBank/DDBJ whole genome shotgun (WGS) entry which is preliminary data.</text>
</comment>
<dbReference type="InterPro" id="IPR011992">
    <property type="entry name" value="EF-hand-dom_pair"/>
</dbReference>
<evidence type="ECO:0000313" key="4">
    <source>
        <dbReference type="Proteomes" id="UP000626109"/>
    </source>
</evidence>
<protein>
    <recommendedName>
        <fullName evidence="2">EF-hand domain-containing protein</fullName>
    </recommendedName>
</protein>
<dbReference type="SUPFAM" id="SSF47473">
    <property type="entry name" value="EF-hand"/>
    <property type="match status" value="1"/>
</dbReference>
<dbReference type="EMBL" id="CAJNNW010026529">
    <property type="protein sequence ID" value="CAE8686068.1"/>
    <property type="molecule type" value="Genomic_DNA"/>
</dbReference>
<name>A0A813JP31_POLGL</name>
<dbReference type="InterPro" id="IPR018247">
    <property type="entry name" value="EF_Hand_1_Ca_BS"/>
</dbReference>
<dbReference type="Gene3D" id="1.10.238.10">
    <property type="entry name" value="EF-hand"/>
    <property type="match status" value="2"/>
</dbReference>
<proteinExistence type="predicted"/>
<sequence length="271" mass="31315">LEQTSSERGRGVKAELFNFLRKLCPAAGPKHLRMFESWCQQYDGLVDQHARILVDQQALDTYTTLSTLPVMTEDMVCELERAFAAIDRSKRGYVSPEEMMQEFDLGEDEVRGIFEKYDASQDGFIDKLEYMHLMCPEGYKLPEKNRFGREVFGTILSTHVDRFANELKAEEHLFSQKLSSAQPTPMPSFMLPEVENDMWLAWNKLFESLDDDKDELISQDELRHSGLLSFELCDHLVSLIDPDNPQSFSRDAFLEALLHANNCQRKGFVIW</sequence>
<dbReference type="PROSITE" id="PS00018">
    <property type="entry name" value="EF_HAND_1"/>
    <property type="match status" value="1"/>
</dbReference>
<dbReference type="Pfam" id="PF13499">
    <property type="entry name" value="EF-hand_7"/>
    <property type="match status" value="1"/>
</dbReference>
<evidence type="ECO:0000256" key="1">
    <source>
        <dbReference type="ARBA" id="ARBA00022837"/>
    </source>
</evidence>
<dbReference type="AlphaFoldDB" id="A0A813JP31"/>
<dbReference type="PROSITE" id="PS50222">
    <property type="entry name" value="EF_HAND_2"/>
    <property type="match status" value="1"/>
</dbReference>
<dbReference type="CDD" id="cd00051">
    <property type="entry name" value="EFh"/>
    <property type="match status" value="1"/>
</dbReference>